<dbReference type="SMART" id="SM00827">
    <property type="entry name" value="PKS_AT"/>
    <property type="match status" value="2"/>
</dbReference>
<dbReference type="Gene3D" id="3.40.50.720">
    <property type="entry name" value="NAD(P)-binding Rossmann-like Domain"/>
    <property type="match status" value="2"/>
</dbReference>
<name>A0ABV9CUS8_9ACTN</name>
<dbReference type="Gene3D" id="1.10.1200.10">
    <property type="entry name" value="ACP-like"/>
    <property type="match status" value="2"/>
</dbReference>
<dbReference type="InterPro" id="IPR009081">
    <property type="entry name" value="PP-bd_ACP"/>
</dbReference>
<dbReference type="SUPFAM" id="SSF51735">
    <property type="entry name" value="NAD(P)-binding Rossmann-fold domains"/>
    <property type="match status" value="4"/>
</dbReference>
<feature type="domain" description="Carrier" evidence="5">
    <location>
        <begin position="2540"/>
        <end position="2615"/>
    </location>
</feature>
<dbReference type="InterPro" id="IPR014043">
    <property type="entry name" value="Acyl_transferase_dom"/>
</dbReference>
<dbReference type="PANTHER" id="PTHR43775:SF51">
    <property type="entry name" value="INACTIVE PHENOLPHTHIOCEROL SYNTHESIS POLYKETIDE SYNTHASE TYPE I PKS1-RELATED"/>
    <property type="match status" value="1"/>
</dbReference>
<keyword evidence="8" id="KW-1185">Reference proteome</keyword>
<dbReference type="EMBL" id="JBHSFP010000054">
    <property type="protein sequence ID" value="MFC4536701.1"/>
    <property type="molecule type" value="Genomic_DNA"/>
</dbReference>
<dbReference type="PROSITE" id="PS50075">
    <property type="entry name" value="CARRIER"/>
    <property type="match status" value="2"/>
</dbReference>
<keyword evidence="1" id="KW-0596">Phosphopantetheine</keyword>
<dbReference type="InterPro" id="IPR020806">
    <property type="entry name" value="PKS_PP-bd"/>
</dbReference>
<dbReference type="InterPro" id="IPR013968">
    <property type="entry name" value="PKS_KR"/>
</dbReference>
<dbReference type="Pfam" id="PF00109">
    <property type="entry name" value="ketoacyl-synt"/>
    <property type="match status" value="1"/>
</dbReference>
<dbReference type="InterPro" id="IPR036736">
    <property type="entry name" value="ACP-like_sf"/>
</dbReference>
<dbReference type="SMART" id="SM00825">
    <property type="entry name" value="PKS_KS"/>
    <property type="match status" value="1"/>
</dbReference>
<dbReference type="Gene3D" id="3.40.47.10">
    <property type="match status" value="2"/>
</dbReference>
<dbReference type="InterPro" id="IPR036291">
    <property type="entry name" value="NAD(P)-bd_dom_sf"/>
</dbReference>
<feature type="domain" description="Carrier" evidence="5">
    <location>
        <begin position="1067"/>
        <end position="1142"/>
    </location>
</feature>
<accession>A0ABV9CUS8</accession>
<evidence type="ECO:0000259" key="6">
    <source>
        <dbReference type="PROSITE" id="PS52004"/>
    </source>
</evidence>
<dbReference type="PANTHER" id="PTHR43775">
    <property type="entry name" value="FATTY ACID SYNTHASE"/>
    <property type="match status" value="1"/>
</dbReference>
<feature type="domain" description="Ketosynthase family 3 (KS3)" evidence="6">
    <location>
        <begin position="1160"/>
        <end position="1586"/>
    </location>
</feature>
<keyword evidence="3" id="KW-0808">Transferase</keyword>
<dbReference type="SMART" id="SM00823">
    <property type="entry name" value="PKS_PP"/>
    <property type="match status" value="2"/>
</dbReference>
<dbReference type="InterPro" id="IPR001227">
    <property type="entry name" value="Ac_transferase_dom_sf"/>
</dbReference>
<dbReference type="Gene3D" id="6.10.140.1830">
    <property type="match status" value="1"/>
</dbReference>
<dbReference type="InterPro" id="IPR014030">
    <property type="entry name" value="Ketoacyl_synth_N"/>
</dbReference>
<evidence type="ECO:0000313" key="8">
    <source>
        <dbReference type="Proteomes" id="UP001596004"/>
    </source>
</evidence>
<organism evidence="7 8">
    <name type="scientific">Sphaerisporangium dianthi</name>
    <dbReference type="NCBI Taxonomy" id="1436120"/>
    <lineage>
        <taxon>Bacteria</taxon>
        <taxon>Bacillati</taxon>
        <taxon>Actinomycetota</taxon>
        <taxon>Actinomycetes</taxon>
        <taxon>Streptosporangiales</taxon>
        <taxon>Streptosporangiaceae</taxon>
        <taxon>Sphaerisporangium</taxon>
    </lineage>
</organism>
<dbReference type="SUPFAM" id="SSF52151">
    <property type="entry name" value="FabD/lysophospholipase-like"/>
    <property type="match status" value="2"/>
</dbReference>
<dbReference type="Pfam" id="PF00698">
    <property type="entry name" value="Acyl_transf_1"/>
    <property type="match status" value="2"/>
</dbReference>
<proteinExistence type="predicted"/>
<gene>
    <name evidence="7" type="ORF">ACFO60_38530</name>
</gene>
<dbReference type="InterPro" id="IPR016036">
    <property type="entry name" value="Malonyl_transacylase_ACP-bd"/>
</dbReference>
<evidence type="ECO:0000313" key="7">
    <source>
        <dbReference type="EMBL" id="MFC4536701.1"/>
    </source>
</evidence>
<dbReference type="InterPro" id="IPR018201">
    <property type="entry name" value="Ketoacyl_synth_AS"/>
</dbReference>
<dbReference type="Pfam" id="PF00550">
    <property type="entry name" value="PP-binding"/>
    <property type="match status" value="2"/>
</dbReference>
<dbReference type="PROSITE" id="PS52004">
    <property type="entry name" value="KS3_2"/>
    <property type="match status" value="1"/>
</dbReference>
<dbReference type="InterPro" id="IPR016039">
    <property type="entry name" value="Thiolase-like"/>
</dbReference>
<dbReference type="CDD" id="cd00833">
    <property type="entry name" value="PKS"/>
    <property type="match status" value="1"/>
</dbReference>
<keyword evidence="4" id="KW-0012">Acyltransferase</keyword>
<dbReference type="InterPro" id="IPR020841">
    <property type="entry name" value="PKS_Beta-ketoAc_synthase_dom"/>
</dbReference>
<dbReference type="InterPro" id="IPR006162">
    <property type="entry name" value="Ppantetheine_attach_site"/>
</dbReference>
<sequence>MDEPSPHVDWSAGAVRLLTEGQDWPETGRPRRAGVSSFGVSGTNAHVILEGAEAGTEPARDSPDPSLVPCLLSARGEAALRAQALRLADALGEDPVLRPVDVAALATRTRFEHRAVVIAEDRVDLLRGLSALARGEVAANVVEGDTSGRDGTDVSPVFVFPGQGTQSVGMAVGLLDTMPSFDESLARCERALAPFVDWSVVDVLRGADAPSLDRVDVVQPVLWAVMVALADLWGTFGVRPAAVVGHSQGEVAAATVAGALSLEDAARVVAMRSRAVAGLPGGAGMVSVARPADEVRRLLAKRLPNLTIAAVNGPNAVVVAGAVADLDDLLSVCAARGIRARRIAVDYASHTKQVEQLRAGLLDVLEPVRPRSSPIPFCSGVTAELVDTATLDGEYWYRNLRAPVRFDEAIATLARHGHRAFIEVSAHPVLVSAIQENVEALPDSVDRDQVVVTKTLSRDAEDLRQFHLSVAEAHVRGIRADPAAGLPVGRGVAELPTYPFQRRRYWLEPAVEQREQRAGGADGAFWEAVENADLATLTATLGVAGDEPLSAVLPALARWRENSQDKTVVDSWRYRVTWTRLGESQPTSLPGTWLVVTADDQAFGELAGLRDEGTDIVAVSLGHQRLGRDEVAERLREATGGRELAGVISALTLDEERVGPSAAVPRGFANTVALIQALGDVGVQAPLWCVTRGAVATDATEPLPAPAQALVWGLSRVMGLEHPARWGGVIDLPPASDRAALRRLVSAVLAEDEDQLAVRSSGVHARRLVRAPLDGAATPSAWQPSGTVLITGGTGALGAHVARWLARAGAEHLVLTSRGGPKSPGATELAAELEGSGCAVTIAACDAGDRAAVRRLLAGIPSHRPLTAVVHAAGVLDDAVIEALTFEQIDRVLHAKMTAALNLHELTADLELRAFVLFSSAGATFGVPGQGNYAPANAFLDALAQHRRAAGLPATSIGWGAWQGSGMATGAVRTLLDRHGVPAIDTRLAIEALRQALAHDEVHALVADVRWDRYFVAMTAVRPSPLFHDVPEVAALREAGEADRDTNRVEPSFALRLARLTDAERGRAWVELVCSHAAVVLGHDSPEAVGSRRTFTEAGLDSVLAVELRNRLAHATGLSLSAPVVFDHPTPAALAAHLGSRLANEPAGTTTPPPDAAQAGEPVAIIGLACRYPGGVGSAEELWQLLVNGREALSDLPAGRGWPADAEYRSGTGARVRIATGAGGFLHDAADFDAGLFGISPREALAMDPQQRLLLETSWEVLERGGIDPTSLRGSQTSVFVGVAGSDYATVLRVAPDSTDGHLMTGNATSVVAGRVSYAFGFEGPAVTVDTACSSSLVAMHLAAQSLRNGECTLALAGGVTIMSTPELLAEFSRQGGLAGDGRCKSFAEGADGTGLGEGAGIVLLERLSDARRNGRRVLAVLRGSAVNQDGASNGLTAPSGPAQQRVIRAALANAGLESSDVDAVEAHGTGTTLGDPIEAQALLATYGQGRPVDRPLWLGSVKSNIGHTQAAAGVAGVIKMVMALRHGRLPRTLHVDEPSSHVDWSAGAVELLTGEQDWPETGRPRRAGVSSFGISGTNAHVIVEQAPDDADDDVDDGQPFELPLVPCVLSGRTEAAMRAAARRLHEAVAADPGLSPVDIGFTTATTRSAMEHRGVVLAADRADLLAGLDALADRRRTQGTLESPAGDGLLAFGFPGQGERHAGVGAQLHARFPVFADAFDEVCGLFDRWLDEPLAAVMFAGPESPLADRTDYAQAGALALGVGLFRLLGSWGVAPDYVMGHSVGEVVAGCVSGLLPVADAVTLVAARGRLMRALPPGGVMVSVQATEDEVAPLLGDGVSLAAVNGPDSVVLSGDEDTVSALADRFAGRRTKRLRVAHAFHSARMEGMLAEFRGVAAGLSFGRGAIPVVSTVTGLVATAEELADPEHWVRNVRETVRFADTVDALAGLGVDRFLELGPTGVLSAMGAACAQDRVAFVPAIRDGVAEPESVVRGVAELHACGASVDWPAFFAGTGARRVDLPTYPFQRRRYWPTVPAATGGAAWRYRVGWKPVPDEHEPALRGAWLFVTPDSRDTGWATRLAEGMADRGAEVLPLPMSEAGSGRTTLAKRLTAIAAHTTPAGVLLAVPGRNHADPGRPVADMTLLVQALGDAGIESPLWCVTAGAASVDGTDPVVDAVGAQLWGLGRVVALEHPSRWGGLVDLPELVGENTIDRLVQALCGTSGEDQLAVRPSGLHARRLVPAGAARSEVPDGRWVSGTVLVTGGTGALGARVARWLADRGAEHLVLVGRRGVDAPGAPELAAGLAASGVRVTIAACDAADRAALAAVIDAIPDDCPLTAVVHAAGVLANAPVDAVDADRVDEVLDVKVRAATNLHDLTKSHDLTAFVLFSSIAGVWGSGNQGLYAAANAFLDALASRRRAEGLPATSIAWGAWDGGGMSRGAPAEWLRRRGIIPMAPEAAMRELGAALDHDETFVVVADVDWTRFAPSFTLNRRQPLIEDLPQVRDLAADEGTRQDRRDAAEAPPYAKRLAGLSADERAHALVELVRDTMVRVLGHDHTEEISADRAFRELGFDSLTAVEMRTELSAATGLKLPATVVFDHPTPAALAVYLDTELGAGAAVTDLPVLVQIDALEAALAGVAPRDTARSKITARLRHLLLAWGDDPSEESGDSLTGHLATATDEEMFDFINRELGAS</sequence>
<comment type="caution">
    <text evidence="7">The sequence shown here is derived from an EMBL/GenBank/DDBJ whole genome shotgun (WGS) entry which is preliminary data.</text>
</comment>
<evidence type="ECO:0000256" key="1">
    <source>
        <dbReference type="ARBA" id="ARBA00022450"/>
    </source>
</evidence>
<dbReference type="InterPro" id="IPR050091">
    <property type="entry name" value="PKS_NRPS_Biosynth_Enz"/>
</dbReference>
<dbReference type="SMART" id="SM01294">
    <property type="entry name" value="PKS_PP_betabranch"/>
    <property type="match status" value="2"/>
</dbReference>
<dbReference type="InterPro" id="IPR032821">
    <property type="entry name" value="PKS_assoc"/>
</dbReference>
<evidence type="ECO:0000256" key="4">
    <source>
        <dbReference type="ARBA" id="ARBA00023315"/>
    </source>
</evidence>
<dbReference type="Proteomes" id="UP001596004">
    <property type="component" value="Unassembled WGS sequence"/>
</dbReference>
<dbReference type="CDD" id="cd08952">
    <property type="entry name" value="KR_1_SDR_x"/>
    <property type="match status" value="2"/>
</dbReference>
<dbReference type="InterPro" id="IPR041618">
    <property type="entry name" value="PKS_DE"/>
</dbReference>
<dbReference type="Pfam" id="PF18369">
    <property type="entry name" value="PKS_DE"/>
    <property type="match status" value="1"/>
</dbReference>
<evidence type="ECO:0000256" key="2">
    <source>
        <dbReference type="ARBA" id="ARBA00022553"/>
    </source>
</evidence>
<dbReference type="SMART" id="SM00822">
    <property type="entry name" value="PKS_KR"/>
    <property type="match status" value="2"/>
</dbReference>
<dbReference type="Pfam" id="PF08659">
    <property type="entry name" value="KR"/>
    <property type="match status" value="2"/>
</dbReference>
<dbReference type="PROSITE" id="PS00012">
    <property type="entry name" value="PHOSPHOPANTETHEINE"/>
    <property type="match status" value="2"/>
</dbReference>
<dbReference type="SUPFAM" id="SSF55048">
    <property type="entry name" value="Probable ACP-binding domain of malonyl-CoA ACP transacylase"/>
    <property type="match status" value="2"/>
</dbReference>
<dbReference type="RefSeq" id="WP_380851652.1">
    <property type="nucleotide sequence ID" value="NZ_JBHSFP010000054.1"/>
</dbReference>
<keyword evidence="2" id="KW-0597">Phosphoprotein</keyword>
<dbReference type="PROSITE" id="PS00606">
    <property type="entry name" value="KS3_1"/>
    <property type="match status" value="1"/>
</dbReference>
<evidence type="ECO:0000256" key="3">
    <source>
        <dbReference type="ARBA" id="ARBA00022679"/>
    </source>
</evidence>
<reference evidence="8" key="1">
    <citation type="journal article" date="2019" name="Int. J. Syst. Evol. Microbiol.">
        <title>The Global Catalogue of Microorganisms (GCM) 10K type strain sequencing project: providing services to taxonomists for standard genome sequencing and annotation.</title>
        <authorList>
            <consortium name="The Broad Institute Genomics Platform"/>
            <consortium name="The Broad Institute Genome Sequencing Center for Infectious Disease"/>
            <person name="Wu L."/>
            <person name="Ma J."/>
        </authorList>
    </citation>
    <scope>NUCLEOTIDE SEQUENCE [LARGE SCALE GENOMIC DNA]</scope>
    <source>
        <strain evidence="8">CGMCC 4.7132</strain>
    </source>
</reference>
<dbReference type="Gene3D" id="3.30.70.3290">
    <property type="match status" value="2"/>
</dbReference>
<dbReference type="Gene3D" id="3.40.366.10">
    <property type="entry name" value="Malonyl-Coenzyme A Acyl Carrier Protein, domain 2"/>
    <property type="match status" value="2"/>
</dbReference>
<dbReference type="InterPro" id="IPR057326">
    <property type="entry name" value="KR_dom"/>
</dbReference>
<dbReference type="SUPFAM" id="SSF53901">
    <property type="entry name" value="Thiolase-like"/>
    <property type="match status" value="2"/>
</dbReference>
<evidence type="ECO:0000259" key="5">
    <source>
        <dbReference type="PROSITE" id="PS50075"/>
    </source>
</evidence>
<dbReference type="SUPFAM" id="SSF47336">
    <property type="entry name" value="ACP-like"/>
    <property type="match status" value="2"/>
</dbReference>
<protein>
    <submittedName>
        <fullName evidence="7">SDR family NAD(P)-dependent oxidoreductase</fullName>
    </submittedName>
</protein>
<dbReference type="Pfam" id="PF02801">
    <property type="entry name" value="Ketoacyl-synt_C"/>
    <property type="match status" value="1"/>
</dbReference>
<dbReference type="InterPro" id="IPR016035">
    <property type="entry name" value="Acyl_Trfase/lysoPLipase"/>
</dbReference>
<dbReference type="InterPro" id="IPR014031">
    <property type="entry name" value="Ketoacyl_synth_C"/>
</dbReference>
<dbReference type="Pfam" id="PF16197">
    <property type="entry name" value="KAsynt_C_assoc"/>
    <property type="match status" value="2"/>
</dbReference>